<evidence type="ECO:0000256" key="2">
    <source>
        <dbReference type="ARBA" id="ARBA00022729"/>
    </source>
</evidence>
<protein>
    <submittedName>
        <fullName evidence="4">Type IV secretory pathway, VirB9 component</fullName>
    </submittedName>
</protein>
<dbReference type="Pfam" id="PF03524">
    <property type="entry name" value="CagX"/>
    <property type="match status" value="1"/>
</dbReference>
<dbReference type="RefSeq" id="WP_096870186.1">
    <property type="nucleotide sequence ID" value="NZ_CP010649.1"/>
</dbReference>
<feature type="chain" id="PRO_5045634672" evidence="3">
    <location>
        <begin position="18"/>
        <end position="239"/>
    </location>
</feature>
<evidence type="ECO:0000256" key="1">
    <source>
        <dbReference type="ARBA" id="ARBA00006135"/>
    </source>
</evidence>
<geneLocation type="plasmid" evidence="4 5">
    <name>pP36_f</name>
</geneLocation>
<dbReference type="EMBL" id="CP010649">
    <property type="protein sequence ID" value="ATG38091.1"/>
    <property type="molecule type" value="Genomic_DNA"/>
</dbReference>
<proteinExistence type="inferred from homology"/>
<accession>A0ABN5DM91</accession>
<sequence length="239" mass="26659">MRTLALTTSLFVAVASAAFGGATPTGGAHDIRVRNAIYHPDQVYLIETDLKFATTIHFGRGERFEAVIAGDTESFEITPVTNLGNVVSIKPHVSRAETNMTVITNRRTYSFELREGRISGRTGRFYEVRFQYPEDRRKSSTGAKGYQAPRNYNYGISGEGDFAPGTVYDDGRYTYFSFPEGTRQPAIFKADSDGRERTVNWTQIGNTVRVLGVNEFWTLRIDDDALCIRKDQAALTVGN</sequence>
<keyword evidence="2 3" id="KW-0732">Signal</keyword>
<keyword evidence="4" id="KW-0614">Plasmid</keyword>
<dbReference type="InterPro" id="IPR038161">
    <property type="entry name" value="VirB9/CagX/TrbG_C_sf"/>
</dbReference>
<comment type="similarity">
    <text evidence="1">Belongs to the TrbG/VirB9 family.</text>
</comment>
<dbReference type="Gene3D" id="2.60.40.2500">
    <property type="match status" value="1"/>
</dbReference>
<name>A0ABN5DM91_9RHOB</name>
<reference evidence="4 5" key="2">
    <citation type="journal article" date="2017" name="Genome Biol. Evol.">
        <title>Trajectories and Drivers of Genome Evolution in Surface-Associated Marine Phaeobacter.</title>
        <authorList>
            <person name="Freese H.M."/>
            <person name="Sikorski J."/>
            <person name="Bunk B."/>
            <person name="Scheuner C."/>
            <person name="Meier-Kolthoff J.P."/>
            <person name="Sproer C."/>
            <person name="Gram L."/>
            <person name="Overmann J."/>
        </authorList>
    </citation>
    <scope>NUCLEOTIDE SEQUENCE [LARGE SCALE GENOMIC DNA]</scope>
    <source>
        <strain evidence="4 5">P36</strain>
    </source>
</reference>
<dbReference type="Proteomes" id="UP000218891">
    <property type="component" value="Plasmid pP36_f"/>
</dbReference>
<feature type="signal peptide" evidence="3">
    <location>
        <begin position="1"/>
        <end position="17"/>
    </location>
</feature>
<keyword evidence="5" id="KW-1185">Reference proteome</keyword>
<evidence type="ECO:0000256" key="3">
    <source>
        <dbReference type="SAM" id="SignalP"/>
    </source>
</evidence>
<evidence type="ECO:0000313" key="5">
    <source>
        <dbReference type="Proteomes" id="UP000218891"/>
    </source>
</evidence>
<reference evidence="4 5" key="4">
    <citation type="journal article" date="2018" name="Environ. Microbiol. Rep.">
        <title>Phylogenetic distribution of roseobacticides in the Roseobacter group and their effect on microalgae.</title>
        <authorList>
            <person name="Sonnenschein E.C."/>
            <person name="Phippen C.B."/>
            <person name="Bentzon-Tilia M."/>
            <person name="Rasmussen S.A."/>
            <person name="Nielsen K.F."/>
            <person name="Gram L."/>
        </authorList>
    </citation>
    <scope>NUCLEOTIDE SEQUENCE [LARGE SCALE GENOMIC DNA]</scope>
    <source>
        <strain evidence="4 5">P36</strain>
    </source>
</reference>
<dbReference type="InterPro" id="IPR010258">
    <property type="entry name" value="Conjugal_tfr_TrbG/VirB9/CagX"/>
</dbReference>
<dbReference type="CDD" id="cd06911">
    <property type="entry name" value="VirB9_CagX_TrbG"/>
    <property type="match status" value="1"/>
</dbReference>
<evidence type="ECO:0000313" key="4">
    <source>
        <dbReference type="EMBL" id="ATG38091.1"/>
    </source>
</evidence>
<reference evidence="4 5" key="1">
    <citation type="journal article" date="2017" name="Front. Microbiol.">
        <title>Phaeobacter piscinae sp. nov., a species of the Roseobacter group and potential aquaculture probiont.</title>
        <authorList>
            <person name="Sonnenschein E.C."/>
            <person name="Phippen C.B.W."/>
            <person name="Nielsen K.F."/>
            <person name="Mateiu R.V."/>
            <person name="Melchiorsen J."/>
            <person name="Gram L."/>
            <person name="Overmann J."/>
            <person name="Freese H.M."/>
        </authorList>
    </citation>
    <scope>NUCLEOTIDE SEQUENCE [LARGE SCALE GENOMIC DNA]</scope>
    <source>
        <strain evidence="4 5">P36</strain>
    </source>
</reference>
<reference evidence="4 5" key="3">
    <citation type="journal article" date="2017" name="Int. J. Syst. Evol. Microbiol.">
        <title>Adaptation of Surface-Associated Bacteria to the Open Ocean: A Genomically Distinct Subpopulation of Phaeobacter gallaeciensis Colonizes Pacific Mesozooplankton.</title>
        <authorList>
            <person name="Freese H.M."/>
            <person name="Methner A."/>
            <person name="Overmann J."/>
        </authorList>
    </citation>
    <scope>NUCLEOTIDE SEQUENCE [LARGE SCALE GENOMIC DNA]</scope>
    <source>
        <strain evidence="4 5">P36</strain>
    </source>
</reference>
<dbReference type="InterPro" id="IPR033645">
    <property type="entry name" value="VirB9/CagX/TrbG_C"/>
</dbReference>
<gene>
    <name evidence="4" type="ORF">PhaeoP36_04016</name>
</gene>
<organism evidence="4 5">
    <name type="scientific">Phaeobacter piscinae</name>
    <dbReference type="NCBI Taxonomy" id="1580596"/>
    <lineage>
        <taxon>Bacteria</taxon>
        <taxon>Pseudomonadati</taxon>
        <taxon>Pseudomonadota</taxon>
        <taxon>Alphaproteobacteria</taxon>
        <taxon>Rhodobacterales</taxon>
        <taxon>Roseobacteraceae</taxon>
        <taxon>Phaeobacter</taxon>
    </lineage>
</organism>